<dbReference type="SUPFAM" id="SSF46955">
    <property type="entry name" value="Putative DNA-binding domain"/>
    <property type="match status" value="1"/>
</dbReference>
<evidence type="ECO:0000259" key="1">
    <source>
        <dbReference type="Pfam" id="PF12728"/>
    </source>
</evidence>
<gene>
    <name evidence="2" type="ORF">LPB301_05640</name>
</gene>
<dbReference type="EMBL" id="LSFL01000012">
    <property type="protein sequence ID" value="OBY66683.1"/>
    <property type="molecule type" value="Genomic_DNA"/>
</dbReference>
<organism evidence="2 3">
    <name type="scientific">Polaribacter reichenbachii</name>
    <dbReference type="NCBI Taxonomy" id="996801"/>
    <lineage>
        <taxon>Bacteria</taxon>
        <taxon>Pseudomonadati</taxon>
        <taxon>Bacteroidota</taxon>
        <taxon>Flavobacteriia</taxon>
        <taxon>Flavobacteriales</taxon>
        <taxon>Flavobacteriaceae</taxon>
    </lineage>
</organism>
<dbReference type="Proteomes" id="UP000092612">
    <property type="component" value="Unassembled WGS sequence"/>
</dbReference>
<evidence type="ECO:0000313" key="3">
    <source>
        <dbReference type="Proteomes" id="UP000092612"/>
    </source>
</evidence>
<sequence>MSKNKDGDNKPNYGYTIEDINDEIWLTFEDVLMYFKISESTLKRWIKKDMIPSCKLGKMRLYPKKLINRVLIKTTFNTFNKFKK</sequence>
<dbReference type="InterPro" id="IPR041657">
    <property type="entry name" value="HTH_17"/>
</dbReference>
<accession>A0A1B8U4A7</accession>
<protein>
    <recommendedName>
        <fullName evidence="1">Helix-turn-helix domain-containing protein</fullName>
    </recommendedName>
</protein>
<dbReference type="OrthoDB" id="1524679at2"/>
<reference evidence="3" key="1">
    <citation type="submission" date="2016-02" db="EMBL/GenBank/DDBJ databases">
        <title>Paenibacillus sp. LPB0068, isolated from Crassostrea gigas.</title>
        <authorList>
            <person name="Shin S.-K."/>
            <person name="Yi H."/>
        </authorList>
    </citation>
    <scope>NUCLEOTIDE SEQUENCE [LARGE SCALE GENOMIC DNA]</scope>
    <source>
        <strain evidence="3">KCTC 23969</strain>
    </source>
</reference>
<dbReference type="InterPro" id="IPR009061">
    <property type="entry name" value="DNA-bd_dom_put_sf"/>
</dbReference>
<name>A0A1B8U4A7_9FLAO</name>
<dbReference type="Pfam" id="PF12728">
    <property type="entry name" value="HTH_17"/>
    <property type="match status" value="1"/>
</dbReference>
<keyword evidence="3" id="KW-1185">Reference proteome</keyword>
<dbReference type="KEGG" id="prn:BW723_14570"/>
<dbReference type="AlphaFoldDB" id="A0A1B8U4A7"/>
<evidence type="ECO:0000313" key="2">
    <source>
        <dbReference type="EMBL" id="OBY66683.1"/>
    </source>
</evidence>
<comment type="caution">
    <text evidence="2">The sequence shown here is derived from an EMBL/GenBank/DDBJ whole genome shotgun (WGS) entry which is preliminary data.</text>
</comment>
<dbReference type="RefSeq" id="WP_068358868.1">
    <property type="nucleotide sequence ID" value="NZ_CP019337.1"/>
</dbReference>
<proteinExistence type="predicted"/>
<feature type="domain" description="Helix-turn-helix" evidence="1">
    <location>
        <begin position="25"/>
        <end position="70"/>
    </location>
</feature>